<dbReference type="VEuPathDB" id="FungiDB:GGTG_05657"/>
<evidence type="ECO:0000256" key="1">
    <source>
        <dbReference type="SAM" id="SignalP"/>
    </source>
</evidence>
<name>J3NWJ4_GAET3</name>
<reference evidence="3" key="5">
    <citation type="submission" date="2018-04" db="UniProtKB">
        <authorList>
            <consortium name="EnsemblFungi"/>
        </authorList>
    </citation>
    <scope>IDENTIFICATION</scope>
    <source>
        <strain evidence="3">R3-111a-1</strain>
    </source>
</reference>
<dbReference type="HOGENOM" id="CLU_2049849_0_0_1"/>
<dbReference type="EMBL" id="GL385397">
    <property type="protein sequence ID" value="EJT75726.1"/>
    <property type="molecule type" value="Genomic_DNA"/>
</dbReference>
<keyword evidence="1" id="KW-0732">Signal</keyword>
<dbReference type="Proteomes" id="UP000006039">
    <property type="component" value="Unassembled WGS sequence"/>
</dbReference>
<dbReference type="RefSeq" id="XP_009221726.1">
    <property type="nucleotide sequence ID" value="XM_009223462.1"/>
</dbReference>
<proteinExistence type="predicted"/>
<sequence>MRLVTAIITLAATVFAAPLAANDELAAALAALQQNNPKDASAAIGALPGQVSARQSGDELAAALAALQQNNPDDADAAKGILEGRVAPRQNDDLAAALAALQQNNSGDAAAAVVAGVGRR</sequence>
<dbReference type="EnsemblFungi" id="EJT75726">
    <property type="protein sequence ID" value="EJT75726"/>
    <property type="gene ID" value="GGTG_05657"/>
</dbReference>
<evidence type="ECO:0000313" key="3">
    <source>
        <dbReference type="EnsemblFungi" id="EJT75726"/>
    </source>
</evidence>
<feature type="signal peptide" evidence="1">
    <location>
        <begin position="1"/>
        <end position="16"/>
    </location>
</feature>
<reference evidence="4" key="1">
    <citation type="submission" date="2010-07" db="EMBL/GenBank/DDBJ databases">
        <title>The genome sequence of Gaeumannomyces graminis var. tritici strain R3-111a-1.</title>
        <authorList>
            <consortium name="The Broad Institute Genome Sequencing Platform"/>
            <person name="Ma L.-J."/>
            <person name="Dead R."/>
            <person name="Young S."/>
            <person name="Zeng Q."/>
            <person name="Koehrsen M."/>
            <person name="Alvarado L."/>
            <person name="Berlin A."/>
            <person name="Chapman S.B."/>
            <person name="Chen Z."/>
            <person name="Freedman E."/>
            <person name="Gellesch M."/>
            <person name="Goldberg J."/>
            <person name="Griggs A."/>
            <person name="Gujja S."/>
            <person name="Heilman E.R."/>
            <person name="Heiman D."/>
            <person name="Hepburn T."/>
            <person name="Howarth C."/>
            <person name="Jen D."/>
            <person name="Larson L."/>
            <person name="Mehta T."/>
            <person name="Neiman D."/>
            <person name="Pearson M."/>
            <person name="Roberts A."/>
            <person name="Saif S."/>
            <person name="Shea T."/>
            <person name="Shenoy N."/>
            <person name="Sisk P."/>
            <person name="Stolte C."/>
            <person name="Sykes S."/>
            <person name="Walk T."/>
            <person name="White J."/>
            <person name="Yandava C."/>
            <person name="Haas B."/>
            <person name="Nusbaum C."/>
            <person name="Birren B."/>
        </authorList>
    </citation>
    <scope>NUCLEOTIDE SEQUENCE [LARGE SCALE GENOMIC DNA]</scope>
    <source>
        <strain evidence="4">R3-111a-1</strain>
    </source>
</reference>
<reference evidence="3" key="4">
    <citation type="journal article" date="2015" name="G3 (Bethesda)">
        <title>Genome sequences of three phytopathogenic species of the Magnaporthaceae family of fungi.</title>
        <authorList>
            <person name="Okagaki L.H."/>
            <person name="Nunes C.C."/>
            <person name="Sailsbery J."/>
            <person name="Clay B."/>
            <person name="Brown D."/>
            <person name="John T."/>
            <person name="Oh Y."/>
            <person name="Young N."/>
            <person name="Fitzgerald M."/>
            <person name="Haas B.J."/>
            <person name="Zeng Q."/>
            <person name="Young S."/>
            <person name="Adiconis X."/>
            <person name="Fan L."/>
            <person name="Levin J.Z."/>
            <person name="Mitchell T.K."/>
            <person name="Okubara P.A."/>
            <person name="Farman M.L."/>
            <person name="Kohn L.M."/>
            <person name="Birren B."/>
            <person name="Ma L.-J."/>
            <person name="Dean R.A."/>
        </authorList>
    </citation>
    <scope>NUCLEOTIDE SEQUENCE</scope>
    <source>
        <strain evidence="3">R3-111a-1</strain>
    </source>
</reference>
<organism evidence="2">
    <name type="scientific">Gaeumannomyces tritici (strain R3-111a-1)</name>
    <name type="common">Wheat and barley take-all root rot fungus</name>
    <name type="synonym">Gaeumannomyces graminis var. tritici</name>
    <dbReference type="NCBI Taxonomy" id="644352"/>
    <lineage>
        <taxon>Eukaryota</taxon>
        <taxon>Fungi</taxon>
        <taxon>Dikarya</taxon>
        <taxon>Ascomycota</taxon>
        <taxon>Pezizomycotina</taxon>
        <taxon>Sordariomycetes</taxon>
        <taxon>Sordariomycetidae</taxon>
        <taxon>Magnaporthales</taxon>
        <taxon>Magnaporthaceae</taxon>
        <taxon>Gaeumannomyces</taxon>
    </lineage>
</organism>
<dbReference type="AlphaFoldDB" id="J3NWJ4"/>
<protein>
    <submittedName>
        <fullName evidence="2 3">Uncharacterized protein</fullName>
    </submittedName>
</protein>
<reference evidence="2" key="2">
    <citation type="submission" date="2010-07" db="EMBL/GenBank/DDBJ databases">
        <authorList>
            <consortium name="The Broad Institute Genome Sequencing Platform"/>
            <consortium name="Broad Institute Genome Sequencing Center for Infectious Disease"/>
            <person name="Ma L.-J."/>
            <person name="Dead R."/>
            <person name="Young S."/>
            <person name="Zeng Q."/>
            <person name="Koehrsen M."/>
            <person name="Alvarado L."/>
            <person name="Berlin A."/>
            <person name="Chapman S.B."/>
            <person name="Chen Z."/>
            <person name="Freedman E."/>
            <person name="Gellesch M."/>
            <person name="Goldberg J."/>
            <person name="Griggs A."/>
            <person name="Gujja S."/>
            <person name="Heilman E.R."/>
            <person name="Heiman D."/>
            <person name="Hepburn T."/>
            <person name="Howarth C."/>
            <person name="Jen D."/>
            <person name="Larson L."/>
            <person name="Mehta T."/>
            <person name="Neiman D."/>
            <person name="Pearson M."/>
            <person name="Roberts A."/>
            <person name="Saif S."/>
            <person name="Shea T."/>
            <person name="Shenoy N."/>
            <person name="Sisk P."/>
            <person name="Stolte C."/>
            <person name="Sykes S."/>
            <person name="Walk T."/>
            <person name="White J."/>
            <person name="Yandava C."/>
            <person name="Haas B."/>
            <person name="Nusbaum C."/>
            <person name="Birren B."/>
        </authorList>
    </citation>
    <scope>NUCLEOTIDE SEQUENCE</scope>
    <source>
        <strain evidence="2">R3-111a-1</strain>
    </source>
</reference>
<keyword evidence="4" id="KW-1185">Reference proteome</keyword>
<gene>
    <name evidence="3" type="primary">20346115</name>
    <name evidence="2" type="ORF">GGTG_05657</name>
</gene>
<accession>J3NWJ4</accession>
<evidence type="ECO:0000313" key="4">
    <source>
        <dbReference type="Proteomes" id="UP000006039"/>
    </source>
</evidence>
<reference evidence="2" key="3">
    <citation type="submission" date="2010-09" db="EMBL/GenBank/DDBJ databases">
        <title>Annotation of Gaeumannomyces graminis var. tritici R3-111a-1.</title>
        <authorList>
            <consortium name="The Broad Institute Genome Sequencing Platform"/>
            <person name="Ma L.-J."/>
            <person name="Dead R."/>
            <person name="Young S.K."/>
            <person name="Zeng Q."/>
            <person name="Gargeya S."/>
            <person name="Fitzgerald M."/>
            <person name="Haas B."/>
            <person name="Abouelleil A."/>
            <person name="Alvarado L."/>
            <person name="Arachchi H.M."/>
            <person name="Berlin A."/>
            <person name="Brown A."/>
            <person name="Chapman S.B."/>
            <person name="Chen Z."/>
            <person name="Dunbar C."/>
            <person name="Freedman E."/>
            <person name="Gearin G."/>
            <person name="Gellesch M."/>
            <person name="Goldberg J."/>
            <person name="Griggs A."/>
            <person name="Gujja S."/>
            <person name="Heiman D."/>
            <person name="Howarth C."/>
            <person name="Larson L."/>
            <person name="Lui A."/>
            <person name="MacDonald P.J.P."/>
            <person name="Mehta T."/>
            <person name="Montmayeur A."/>
            <person name="Murphy C."/>
            <person name="Neiman D."/>
            <person name="Pearson M."/>
            <person name="Priest M."/>
            <person name="Roberts A."/>
            <person name="Saif S."/>
            <person name="Shea T."/>
            <person name="Shenoy N."/>
            <person name="Sisk P."/>
            <person name="Stolte C."/>
            <person name="Sykes S."/>
            <person name="Yandava C."/>
            <person name="Wortman J."/>
            <person name="Nusbaum C."/>
            <person name="Birren B."/>
        </authorList>
    </citation>
    <scope>NUCLEOTIDE SEQUENCE</scope>
    <source>
        <strain evidence="2">R3-111a-1</strain>
    </source>
</reference>
<dbReference type="GeneID" id="20346115"/>
<feature type="chain" id="PRO_5015094578" evidence="1">
    <location>
        <begin position="17"/>
        <end position="120"/>
    </location>
</feature>
<dbReference type="STRING" id="644352.J3NWJ4"/>
<evidence type="ECO:0000313" key="2">
    <source>
        <dbReference type="EMBL" id="EJT75726.1"/>
    </source>
</evidence>